<feature type="domain" description="Potassium channel" evidence="12">
    <location>
        <begin position="74"/>
        <end position="152"/>
    </location>
</feature>
<comment type="caution">
    <text evidence="14">The sequence shown here is derived from an EMBL/GenBank/DDBJ whole genome shotgun (WGS) entry which is preliminary data.</text>
</comment>
<evidence type="ECO:0000259" key="13">
    <source>
        <dbReference type="Pfam" id="PF17655"/>
    </source>
</evidence>
<dbReference type="Pfam" id="PF17655">
    <property type="entry name" value="IRK_C"/>
    <property type="match status" value="1"/>
</dbReference>
<feature type="domain" description="Inward rectifier potassium channel C-terminal" evidence="13">
    <location>
        <begin position="163"/>
        <end position="303"/>
    </location>
</feature>
<evidence type="ECO:0000256" key="9">
    <source>
        <dbReference type="ARBA" id="ARBA00023136"/>
    </source>
</evidence>
<evidence type="ECO:0000256" key="10">
    <source>
        <dbReference type="ARBA" id="ARBA00023303"/>
    </source>
</evidence>
<keyword evidence="6" id="KW-0630">Potassium</keyword>
<evidence type="ECO:0000256" key="8">
    <source>
        <dbReference type="ARBA" id="ARBA00023065"/>
    </source>
</evidence>
<dbReference type="GO" id="GO:0005242">
    <property type="term" value="F:inward rectifier potassium channel activity"/>
    <property type="evidence" value="ECO:0007669"/>
    <property type="project" value="InterPro"/>
</dbReference>
<evidence type="ECO:0000259" key="12">
    <source>
        <dbReference type="Pfam" id="PF07885"/>
    </source>
</evidence>
<comment type="subcellular location">
    <subcellularLocation>
        <location evidence="1">Membrane</location>
        <topology evidence="1">Multi-pass membrane protein</topology>
    </subcellularLocation>
</comment>
<keyword evidence="5" id="KW-0851">Voltage-gated channel</keyword>
<evidence type="ECO:0000313" key="15">
    <source>
        <dbReference type="Proteomes" id="UP000305848"/>
    </source>
</evidence>
<dbReference type="OrthoDB" id="9813518at2"/>
<organism evidence="14 15">
    <name type="scientific">Ilyomonas limi</name>
    <dbReference type="NCBI Taxonomy" id="2575867"/>
    <lineage>
        <taxon>Bacteria</taxon>
        <taxon>Pseudomonadati</taxon>
        <taxon>Bacteroidota</taxon>
        <taxon>Chitinophagia</taxon>
        <taxon>Chitinophagales</taxon>
        <taxon>Chitinophagaceae</taxon>
        <taxon>Ilyomonas</taxon>
    </lineage>
</organism>
<dbReference type="PANTHER" id="PTHR11767:SF102">
    <property type="entry name" value="INWARDLY RECTIFYING POTASSIUM CHANNEL 1, ISOFORM F"/>
    <property type="match status" value="1"/>
</dbReference>
<keyword evidence="7 11" id="KW-1133">Transmembrane helix</keyword>
<accession>A0A4U3L0X2</accession>
<evidence type="ECO:0000256" key="2">
    <source>
        <dbReference type="ARBA" id="ARBA00022448"/>
    </source>
</evidence>
<dbReference type="Pfam" id="PF07885">
    <property type="entry name" value="Ion_trans_2"/>
    <property type="match status" value="1"/>
</dbReference>
<keyword evidence="4 11" id="KW-0812">Transmembrane</keyword>
<keyword evidence="9 11" id="KW-0472">Membrane</keyword>
<evidence type="ECO:0000256" key="1">
    <source>
        <dbReference type="ARBA" id="ARBA00004141"/>
    </source>
</evidence>
<dbReference type="GO" id="GO:0034765">
    <property type="term" value="P:regulation of monoatomic ion transmembrane transport"/>
    <property type="evidence" value="ECO:0007669"/>
    <property type="project" value="TreeGrafter"/>
</dbReference>
<dbReference type="InterPro" id="IPR013099">
    <property type="entry name" value="K_chnl_dom"/>
</dbReference>
<dbReference type="InterPro" id="IPR014756">
    <property type="entry name" value="Ig_E-set"/>
</dbReference>
<dbReference type="AlphaFoldDB" id="A0A4U3L0X2"/>
<name>A0A4U3L0X2_9BACT</name>
<dbReference type="RefSeq" id="WP_137261796.1">
    <property type="nucleotide sequence ID" value="NZ_SZQL01000007.1"/>
</dbReference>
<protein>
    <submittedName>
        <fullName evidence="14">Transporter</fullName>
    </submittedName>
</protein>
<keyword evidence="8" id="KW-0406">Ion transport</keyword>
<keyword evidence="3" id="KW-0633">Potassium transport</keyword>
<reference evidence="14 15" key="1">
    <citation type="submission" date="2019-05" db="EMBL/GenBank/DDBJ databases">
        <title>Panacibacter sp. strain 17mud1-8 Genome sequencing and assembly.</title>
        <authorList>
            <person name="Chhetri G."/>
        </authorList>
    </citation>
    <scope>NUCLEOTIDE SEQUENCE [LARGE SCALE GENOMIC DNA]</scope>
    <source>
        <strain evidence="14 15">17mud1-8</strain>
    </source>
</reference>
<proteinExistence type="predicted"/>
<evidence type="ECO:0000256" key="4">
    <source>
        <dbReference type="ARBA" id="ARBA00022692"/>
    </source>
</evidence>
<keyword evidence="2" id="KW-0813">Transport</keyword>
<evidence type="ECO:0000256" key="5">
    <source>
        <dbReference type="ARBA" id="ARBA00022882"/>
    </source>
</evidence>
<evidence type="ECO:0000256" key="3">
    <source>
        <dbReference type="ARBA" id="ARBA00022538"/>
    </source>
</evidence>
<gene>
    <name evidence="14" type="ORF">FC093_10840</name>
</gene>
<dbReference type="PRINTS" id="PR01320">
    <property type="entry name" value="KIRCHANNEL"/>
</dbReference>
<sequence length="318" mass="36059">MASIRRKRTEALASNNDTGFGSNASGYGGRFVNKDGSFNVKIEGASFTQRLSVYHSMLNMPRRKFALAIVLFFVLINILFTCIYVAMGADNFAGFVATTEWGKIKELYFFSTETFTTVGYGRINPVGDGVNLVASFEAMLGFLSFAIATGLIYGRFAKPRAYVVFSEHAVIAPFHDKLGLMFRVAPYKNGHILTDVQIRVTMAMQIEEDGKLTARFYTLTLERNRVDSLMMNWTVVHPLDEDSPLYGYTPDDMKNADVEIYVLLRGFDEVYANTVQRRTSYTFDEIVHNAKFLPMYHESEDGKTTIFELNKLNHYQQL</sequence>
<dbReference type="InterPro" id="IPR016449">
    <property type="entry name" value="K_chnl_inward-rec_Kir"/>
</dbReference>
<dbReference type="Gene3D" id="2.60.40.1400">
    <property type="entry name" value="G protein-activated inward rectifier potassium channel 1"/>
    <property type="match status" value="1"/>
</dbReference>
<keyword evidence="10" id="KW-0407">Ion channel</keyword>
<evidence type="ECO:0000256" key="6">
    <source>
        <dbReference type="ARBA" id="ARBA00022958"/>
    </source>
</evidence>
<dbReference type="PANTHER" id="PTHR11767">
    <property type="entry name" value="INWARD RECTIFIER POTASSIUM CHANNEL"/>
    <property type="match status" value="1"/>
</dbReference>
<dbReference type="InterPro" id="IPR013518">
    <property type="entry name" value="K_chnl_inward-rec_Kir_cyto"/>
</dbReference>
<dbReference type="EMBL" id="SZQL01000007">
    <property type="protein sequence ID" value="TKK68608.1"/>
    <property type="molecule type" value="Genomic_DNA"/>
</dbReference>
<feature type="transmembrane region" description="Helical" evidence="11">
    <location>
        <begin position="132"/>
        <end position="153"/>
    </location>
</feature>
<dbReference type="Gene3D" id="1.10.287.70">
    <property type="match status" value="1"/>
</dbReference>
<dbReference type="SUPFAM" id="SSF81296">
    <property type="entry name" value="E set domains"/>
    <property type="match status" value="1"/>
</dbReference>
<dbReference type="GO" id="GO:0005886">
    <property type="term" value="C:plasma membrane"/>
    <property type="evidence" value="ECO:0007669"/>
    <property type="project" value="TreeGrafter"/>
</dbReference>
<feature type="transmembrane region" description="Helical" evidence="11">
    <location>
        <begin position="65"/>
        <end position="87"/>
    </location>
</feature>
<evidence type="ECO:0000256" key="11">
    <source>
        <dbReference type="SAM" id="Phobius"/>
    </source>
</evidence>
<dbReference type="GO" id="GO:1990573">
    <property type="term" value="P:potassium ion import across plasma membrane"/>
    <property type="evidence" value="ECO:0007669"/>
    <property type="project" value="TreeGrafter"/>
</dbReference>
<dbReference type="InterPro" id="IPR041647">
    <property type="entry name" value="IRK_C"/>
</dbReference>
<keyword evidence="15" id="KW-1185">Reference proteome</keyword>
<evidence type="ECO:0000256" key="7">
    <source>
        <dbReference type="ARBA" id="ARBA00022989"/>
    </source>
</evidence>
<dbReference type="SUPFAM" id="SSF81324">
    <property type="entry name" value="Voltage-gated potassium channels"/>
    <property type="match status" value="1"/>
</dbReference>
<evidence type="ECO:0000313" key="14">
    <source>
        <dbReference type="EMBL" id="TKK68608.1"/>
    </source>
</evidence>
<dbReference type="Proteomes" id="UP000305848">
    <property type="component" value="Unassembled WGS sequence"/>
</dbReference>
<dbReference type="GO" id="GO:0034702">
    <property type="term" value="C:monoatomic ion channel complex"/>
    <property type="evidence" value="ECO:0007669"/>
    <property type="project" value="UniProtKB-KW"/>
</dbReference>